<feature type="domain" description="AMP-dependent synthetase/ligase" evidence="1">
    <location>
        <begin position="45"/>
        <end position="107"/>
    </location>
</feature>
<dbReference type="AlphaFoldDB" id="A0A381UCU7"/>
<evidence type="ECO:0000313" key="2">
    <source>
        <dbReference type="EMBL" id="SVA24443.1"/>
    </source>
</evidence>
<sequence>MTGSLADRIYRAQCIGNVEPIEYMVPYPSTQSLLEGQNIKFSDQVIYKKDNITNLQFYELVQQTAHWLNELGIKPRERVIIQQLGTPQTEILLFGIWHLGAIGVIVENKNIVPIDDLKGLAEKIPAKIDLINKIESYPTFFDPKYKSLLSDEALVFISKDKSIRLSHYNLLVNTNSIQKALNLKIRTKLFCDIEPTSTAWAVFKAILPIYAGCLYTRSNPEIVFSFHDVNKNNGFQLRNDWKNIGEFDEHHFGVCPENTAAFCIGNTPVHLTHYEKDKSTLKIQGHSVMMGYLNDQANEIGFRDNA</sequence>
<dbReference type="Gene3D" id="3.40.50.12780">
    <property type="entry name" value="N-terminal domain of ligase-like"/>
    <property type="match status" value="1"/>
</dbReference>
<protein>
    <recommendedName>
        <fullName evidence="1">AMP-dependent synthetase/ligase domain-containing protein</fullName>
    </recommendedName>
</protein>
<evidence type="ECO:0000259" key="1">
    <source>
        <dbReference type="Pfam" id="PF00501"/>
    </source>
</evidence>
<dbReference type="EMBL" id="UINC01005931">
    <property type="protein sequence ID" value="SVA24443.1"/>
    <property type="molecule type" value="Genomic_DNA"/>
</dbReference>
<accession>A0A381UCU7</accession>
<dbReference type="SUPFAM" id="SSF56801">
    <property type="entry name" value="Acetyl-CoA synthetase-like"/>
    <property type="match status" value="1"/>
</dbReference>
<name>A0A381UCU7_9ZZZZ</name>
<dbReference type="InterPro" id="IPR042099">
    <property type="entry name" value="ANL_N_sf"/>
</dbReference>
<feature type="non-terminal residue" evidence="2">
    <location>
        <position position="306"/>
    </location>
</feature>
<gene>
    <name evidence="2" type="ORF">METZ01_LOCUS77297</name>
</gene>
<dbReference type="Pfam" id="PF00501">
    <property type="entry name" value="AMP-binding"/>
    <property type="match status" value="1"/>
</dbReference>
<proteinExistence type="predicted"/>
<dbReference type="InterPro" id="IPR000873">
    <property type="entry name" value="AMP-dep_synth/lig_dom"/>
</dbReference>
<reference evidence="2" key="1">
    <citation type="submission" date="2018-05" db="EMBL/GenBank/DDBJ databases">
        <authorList>
            <person name="Lanie J.A."/>
            <person name="Ng W.-L."/>
            <person name="Kazmierczak K.M."/>
            <person name="Andrzejewski T.M."/>
            <person name="Davidsen T.M."/>
            <person name="Wayne K.J."/>
            <person name="Tettelin H."/>
            <person name="Glass J.I."/>
            <person name="Rusch D."/>
            <person name="Podicherti R."/>
            <person name="Tsui H.-C.T."/>
            <person name="Winkler M.E."/>
        </authorList>
    </citation>
    <scope>NUCLEOTIDE SEQUENCE</scope>
</reference>
<organism evidence="2">
    <name type="scientific">marine metagenome</name>
    <dbReference type="NCBI Taxonomy" id="408172"/>
    <lineage>
        <taxon>unclassified sequences</taxon>
        <taxon>metagenomes</taxon>
        <taxon>ecological metagenomes</taxon>
    </lineage>
</organism>